<reference evidence="2" key="2">
    <citation type="submission" date="2023-05" db="EMBL/GenBank/DDBJ databases">
        <authorList>
            <consortium name="Lawrence Berkeley National Laboratory"/>
            <person name="Steindorff A."/>
            <person name="Hensen N."/>
            <person name="Bonometti L."/>
            <person name="Westerberg I."/>
            <person name="Brannstrom I.O."/>
            <person name="Guillou S."/>
            <person name="Cros-Aarteil S."/>
            <person name="Calhoun S."/>
            <person name="Haridas S."/>
            <person name="Kuo A."/>
            <person name="Mondo S."/>
            <person name="Pangilinan J."/>
            <person name="Riley R."/>
            <person name="Labutti K."/>
            <person name="Andreopoulos B."/>
            <person name="Lipzen A."/>
            <person name="Chen C."/>
            <person name="Yanf M."/>
            <person name="Daum C."/>
            <person name="Ng V."/>
            <person name="Clum A."/>
            <person name="Ohm R."/>
            <person name="Martin F."/>
            <person name="Silar P."/>
            <person name="Natvig D."/>
            <person name="Lalanne C."/>
            <person name="Gautier V."/>
            <person name="Ament-Velasquez S.L."/>
            <person name="Kruys A."/>
            <person name="Hutchinson M.I."/>
            <person name="Powell A.J."/>
            <person name="Barry K."/>
            <person name="Miller A.N."/>
            <person name="Grigoriev I.V."/>
            <person name="Debuchy R."/>
            <person name="Gladieux P."/>
            <person name="Thoren M.H."/>
            <person name="Johannesson H."/>
        </authorList>
    </citation>
    <scope>NUCLEOTIDE SEQUENCE</scope>
    <source>
        <strain evidence="2">CBS 892.96</strain>
    </source>
</reference>
<keyword evidence="3" id="KW-1185">Reference proteome</keyword>
<evidence type="ECO:0000313" key="3">
    <source>
        <dbReference type="Proteomes" id="UP001302321"/>
    </source>
</evidence>
<proteinExistence type="predicted"/>
<evidence type="ECO:0000313" key="2">
    <source>
        <dbReference type="EMBL" id="KAK4173803.1"/>
    </source>
</evidence>
<dbReference type="Proteomes" id="UP001302321">
    <property type="component" value="Unassembled WGS sequence"/>
</dbReference>
<organism evidence="2 3">
    <name type="scientific">Triangularia setosa</name>
    <dbReference type="NCBI Taxonomy" id="2587417"/>
    <lineage>
        <taxon>Eukaryota</taxon>
        <taxon>Fungi</taxon>
        <taxon>Dikarya</taxon>
        <taxon>Ascomycota</taxon>
        <taxon>Pezizomycotina</taxon>
        <taxon>Sordariomycetes</taxon>
        <taxon>Sordariomycetidae</taxon>
        <taxon>Sordariales</taxon>
        <taxon>Podosporaceae</taxon>
        <taxon>Triangularia</taxon>
    </lineage>
</organism>
<sequence>MNSNQPDPVMGVANPNMSFFRKHTPFRSLSGNRAPLNSIAVTPFLQTLFTIPTVVSPSPQTAGLDLDGEDKIDSISPAAISPETPASSAPSVTADAADDERKISDTDAAESNAPPIQDHAEELVLDSAWIDESLNAPVSPNSILALPNRLTGVDPVVVEDAVPLQECDIAPIAAIASPAPASNTLELPFVDPTWMDIGLLAPVTPTALLALPDKVPGSEINILEETPVAPVEIQAERAADAVEHDTEASASAAAVPVDAPGPEQPTTSPEQTTTETPLAPAILIPDSAWIDEFLNAPVTPYALLSLPEKNITAASSSALDPPPSLLIEAVQTPATSTQTMPISDAWTDASFDAPVTPLVLLALPEKNCTSTASLVSEPPLIASIIIEETQTSSPLAQTTPVDNEDRGCELTSEPSASTIVTEFSPPTDLPSSKLGAFEDKAWEDDFVASGNPLDPAYDSLLHDVTFLVPVDTKSEQEELRKLTGKTRWEARRLAYAAQGLRLKDTFA</sequence>
<feature type="region of interest" description="Disordered" evidence="1">
    <location>
        <begin position="238"/>
        <end position="275"/>
    </location>
</feature>
<reference evidence="2" key="1">
    <citation type="journal article" date="2023" name="Mol. Phylogenet. Evol.">
        <title>Genome-scale phylogeny and comparative genomics of the fungal order Sordariales.</title>
        <authorList>
            <person name="Hensen N."/>
            <person name="Bonometti L."/>
            <person name="Westerberg I."/>
            <person name="Brannstrom I.O."/>
            <person name="Guillou S."/>
            <person name="Cros-Aarteil S."/>
            <person name="Calhoun S."/>
            <person name="Haridas S."/>
            <person name="Kuo A."/>
            <person name="Mondo S."/>
            <person name="Pangilinan J."/>
            <person name="Riley R."/>
            <person name="LaButti K."/>
            <person name="Andreopoulos B."/>
            <person name="Lipzen A."/>
            <person name="Chen C."/>
            <person name="Yan M."/>
            <person name="Daum C."/>
            <person name="Ng V."/>
            <person name="Clum A."/>
            <person name="Steindorff A."/>
            <person name="Ohm R.A."/>
            <person name="Martin F."/>
            <person name="Silar P."/>
            <person name="Natvig D.O."/>
            <person name="Lalanne C."/>
            <person name="Gautier V."/>
            <person name="Ament-Velasquez S.L."/>
            <person name="Kruys A."/>
            <person name="Hutchinson M.I."/>
            <person name="Powell A.J."/>
            <person name="Barry K."/>
            <person name="Miller A.N."/>
            <person name="Grigoriev I.V."/>
            <person name="Debuchy R."/>
            <person name="Gladieux P."/>
            <person name="Hiltunen Thoren M."/>
            <person name="Johannesson H."/>
        </authorList>
    </citation>
    <scope>NUCLEOTIDE SEQUENCE</scope>
    <source>
        <strain evidence="2">CBS 892.96</strain>
    </source>
</reference>
<protein>
    <submittedName>
        <fullName evidence="2">Uncharacterized protein</fullName>
    </submittedName>
</protein>
<accession>A0AAN6W2N0</accession>
<comment type="caution">
    <text evidence="2">The sequence shown here is derived from an EMBL/GenBank/DDBJ whole genome shotgun (WGS) entry which is preliminary data.</text>
</comment>
<feature type="compositionally biased region" description="Basic and acidic residues" evidence="1">
    <location>
        <begin position="238"/>
        <end position="247"/>
    </location>
</feature>
<name>A0AAN6W2N0_9PEZI</name>
<gene>
    <name evidence="2" type="ORF">QBC36DRAFT_335062</name>
</gene>
<dbReference type="EMBL" id="MU866319">
    <property type="protein sequence ID" value="KAK4173803.1"/>
    <property type="molecule type" value="Genomic_DNA"/>
</dbReference>
<feature type="region of interest" description="Disordered" evidence="1">
    <location>
        <begin position="56"/>
        <end position="116"/>
    </location>
</feature>
<feature type="compositionally biased region" description="Low complexity" evidence="1">
    <location>
        <begin position="248"/>
        <end position="275"/>
    </location>
</feature>
<evidence type="ECO:0000256" key="1">
    <source>
        <dbReference type="SAM" id="MobiDB-lite"/>
    </source>
</evidence>
<dbReference type="AlphaFoldDB" id="A0AAN6W2N0"/>